<dbReference type="EMBL" id="PEYU01000093">
    <property type="protein sequence ID" value="PIS22046.1"/>
    <property type="molecule type" value="Genomic_DNA"/>
</dbReference>
<gene>
    <name evidence="2" type="ORF">COT50_04085</name>
</gene>
<proteinExistence type="predicted"/>
<evidence type="ECO:0000256" key="1">
    <source>
        <dbReference type="SAM" id="Phobius"/>
    </source>
</evidence>
<dbReference type="AlphaFoldDB" id="A0A2H0XAV3"/>
<organism evidence="2 3">
    <name type="scientific">candidate division WWE3 bacterium CG08_land_8_20_14_0_20_41_10</name>
    <dbReference type="NCBI Taxonomy" id="1975085"/>
    <lineage>
        <taxon>Bacteria</taxon>
        <taxon>Katanobacteria</taxon>
    </lineage>
</organism>
<dbReference type="Proteomes" id="UP000231252">
    <property type="component" value="Unassembled WGS sequence"/>
</dbReference>
<evidence type="ECO:0000313" key="3">
    <source>
        <dbReference type="Proteomes" id="UP000231252"/>
    </source>
</evidence>
<sequence>MGGVIYTLLLILVIGATFYALESLIPEFAVTAFNLPKTELFGIILGDVNLEGFKALGFLSAFVAIFIGLLGWVMG</sequence>
<accession>A0A2H0XAV3</accession>
<name>A0A2H0XAV3_UNCKA</name>
<keyword evidence="1" id="KW-0812">Transmembrane</keyword>
<reference evidence="3" key="1">
    <citation type="submission" date="2017-09" db="EMBL/GenBank/DDBJ databases">
        <title>Depth-based differentiation of microbial function through sediment-hosted aquifers and enrichment of novel symbionts in the deep terrestrial subsurface.</title>
        <authorList>
            <person name="Probst A.J."/>
            <person name="Ladd B."/>
            <person name="Jarett J.K."/>
            <person name="Geller-Mcgrath D.E."/>
            <person name="Sieber C.M.K."/>
            <person name="Emerson J.B."/>
            <person name="Anantharaman K."/>
            <person name="Thomas B.C."/>
            <person name="Malmstrom R."/>
            <person name="Stieglmeier M."/>
            <person name="Klingl A."/>
            <person name="Woyke T."/>
            <person name="Ryan C.M."/>
            <person name="Banfield J.F."/>
        </authorList>
    </citation>
    <scope>NUCLEOTIDE SEQUENCE [LARGE SCALE GENOMIC DNA]</scope>
</reference>
<protein>
    <submittedName>
        <fullName evidence="2">Uncharacterized protein</fullName>
    </submittedName>
</protein>
<keyword evidence="1" id="KW-0472">Membrane</keyword>
<feature type="transmembrane region" description="Helical" evidence="1">
    <location>
        <begin position="55"/>
        <end position="74"/>
    </location>
</feature>
<keyword evidence="1" id="KW-1133">Transmembrane helix</keyword>
<comment type="caution">
    <text evidence="2">The sequence shown here is derived from an EMBL/GenBank/DDBJ whole genome shotgun (WGS) entry which is preliminary data.</text>
</comment>
<evidence type="ECO:0000313" key="2">
    <source>
        <dbReference type="EMBL" id="PIS22046.1"/>
    </source>
</evidence>